<dbReference type="EMBL" id="JADJEV010000003">
    <property type="protein sequence ID" value="MBK6972952.1"/>
    <property type="molecule type" value="Genomic_DNA"/>
</dbReference>
<protein>
    <submittedName>
        <fullName evidence="2">RES domain-containing protein</fullName>
    </submittedName>
</protein>
<dbReference type="InterPro" id="IPR014914">
    <property type="entry name" value="RES_dom"/>
</dbReference>
<dbReference type="Proteomes" id="UP000807785">
    <property type="component" value="Unassembled WGS sequence"/>
</dbReference>
<sequence length="167" mass="18328">MTPLPGDTGPAHFWRLDDKRYAKKWDSGDGSRLKGGRWSPAGVPAVYCSLDPATAILELAVHKGFDTLNAVAHVLSAATLAIPWAQVHVVHPKDVPNKLWLYPCALSAAQQGFGRRLLSVHDFIAIPSAVSRRSWNLVFDANRAAGKYALQCQEALDLDPRLNPPRR</sequence>
<dbReference type="SMART" id="SM00953">
    <property type="entry name" value="RES"/>
    <property type="match status" value="1"/>
</dbReference>
<evidence type="ECO:0000313" key="3">
    <source>
        <dbReference type="Proteomes" id="UP000807785"/>
    </source>
</evidence>
<name>A0A9D7HKD9_9PROT</name>
<organism evidence="2 3">
    <name type="scientific">Candidatus Methylophosphatis roskildensis</name>
    <dbReference type="NCBI Taxonomy" id="2899263"/>
    <lineage>
        <taxon>Bacteria</taxon>
        <taxon>Pseudomonadati</taxon>
        <taxon>Pseudomonadota</taxon>
        <taxon>Betaproteobacteria</taxon>
        <taxon>Nitrosomonadales</taxon>
        <taxon>Sterolibacteriaceae</taxon>
        <taxon>Candidatus Methylophosphatis</taxon>
    </lineage>
</organism>
<dbReference type="AlphaFoldDB" id="A0A9D7HKD9"/>
<dbReference type="Pfam" id="PF08808">
    <property type="entry name" value="RES"/>
    <property type="match status" value="1"/>
</dbReference>
<comment type="caution">
    <text evidence="2">The sequence shown here is derived from an EMBL/GenBank/DDBJ whole genome shotgun (WGS) entry which is preliminary data.</text>
</comment>
<proteinExistence type="predicted"/>
<gene>
    <name evidence="2" type="ORF">IPH26_08315</name>
</gene>
<evidence type="ECO:0000259" key="1">
    <source>
        <dbReference type="SMART" id="SM00953"/>
    </source>
</evidence>
<reference evidence="2" key="1">
    <citation type="submission" date="2020-10" db="EMBL/GenBank/DDBJ databases">
        <title>Connecting structure to function with the recovery of over 1000 high-quality activated sludge metagenome-assembled genomes encoding full-length rRNA genes using long-read sequencing.</title>
        <authorList>
            <person name="Singleton C.M."/>
            <person name="Petriglieri F."/>
            <person name="Kristensen J.M."/>
            <person name="Kirkegaard R.H."/>
            <person name="Michaelsen T.Y."/>
            <person name="Andersen M.H."/>
            <person name="Karst S.M."/>
            <person name="Dueholm M.S."/>
            <person name="Nielsen P.H."/>
            <person name="Albertsen M."/>
        </authorList>
    </citation>
    <scope>NUCLEOTIDE SEQUENCE</scope>
    <source>
        <strain evidence="2">Bjer_18-Q3-R1-45_BAT3C.347</strain>
    </source>
</reference>
<evidence type="ECO:0000313" key="2">
    <source>
        <dbReference type="EMBL" id="MBK6972952.1"/>
    </source>
</evidence>
<feature type="domain" description="RES" evidence="1">
    <location>
        <begin position="25"/>
        <end position="152"/>
    </location>
</feature>
<accession>A0A9D7HKD9</accession>